<organism evidence="6">
    <name type="scientific">Chlorella variabilis</name>
    <name type="common">Green alga</name>
    <dbReference type="NCBI Taxonomy" id="554065"/>
    <lineage>
        <taxon>Eukaryota</taxon>
        <taxon>Viridiplantae</taxon>
        <taxon>Chlorophyta</taxon>
        <taxon>core chlorophytes</taxon>
        <taxon>Trebouxiophyceae</taxon>
        <taxon>Chlorellales</taxon>
        <taxon>Chlorellaceae</taxon>
        <taxon>Chlorella clade</taxon>
        <taxon>Chlorella</taxon>
    </lineage>
</organism>
<gene>
    <name evidence="5" type="ORF">CHLNCDRAFT_19023</name>
</gene>
<comment type="similarity">
    <text evidence="1">Belongs to the VPS25 family.</text>
</comment>
<keyword evidence="2" id="KW-0813">Transport</keyword>
<dbReference type="InterPro" id="IPR008570">
    <property type="entry name" value="ESCRT-II_cplx_Vps25-sub"/>
</dbReference>
<dbReference type="InterPro" id="IPR036388">
    <property type="entry name" value="WH-like_DNA-bd_sf"/>
</dbReference>
<keyword evidence="6" id="KW-1185">Reference proteome</keyword>
<dbReference type="KEGG" id="cvr:CHLNCDRAFT_19023"/>
<dbReference type="GO" id="GO:0043328">
    <property type="term" value="P:protein transport to vacuole involved in ubiquitin-dependent protein catabolic process via the multivesicular body sorting pathway"/>
    <property type="evidence" value="ECO:0007669"/>
    <property type="project" value="TreeGrafter"/>
</dbReference>
<dbReference type="STRING" id="554065.E1Z4G6"/>
<evidence type="ECO:0000256" key="1">
    <source>
        <dbReference type="ARBA" id="ARBA00009674"/>
    </source>
</evidence>
<dbReference type="SUPFAM" id="SSF46785">
    <property type="entry name" value="Winged helix' DNA-binding domain"/>
    <property type="match status" value="2"/>
</dbReference>
<dbReference type="OrthoDB" id="245150at2759"/>
<dbReference type="OMA" id="TRCLIMW"/>
<protein>
    <recommendedName>
        <fullName evidence="4">ESCRT-II complex subunit VPS25</fullName>
    </recommendedName>
</protein>
<dbReference type="RefSeq" id="XP_005851443.1">
    <property type="nucleotide sequence ID" value="XM_005851381.1"/>
</dbReference>
<dbReference type="GeneID" id="17358580"/>
<dbReference type="Gene3D" id="1.10.10.570">
    <property type="entry name" value="Winged helix' DNA-binding domain. Chain C. Domain 1"/>
    <property type="match status" value="1"/>
</dbReference>
<dbReference type="eggNOG" id="KOG4068">
    <property type="taxonomic scope" value="Eukaryota"/>
</dbReference>
<evidence type="ECO:0000313" key="5">
    <source>
        <dbReference type="EMBL" id="EFN59341.1"/>
    </source>
</evidence>
<dbReference type="InterPro" id="IPR036390">
    <property type="entry name" value="WH_DNA-bd_sf"/>
</dbReference>
<dbReference type="EMBL" id="GL433836">
    <property type="protein sequence ID" value="EFN59341.1"/>
    <property type="molecule type" value="Genomic_DNA"/>
</dbReference>
<accession>E1Z4G6</accession>
<dbReference type="PANTHER" id="PTHR13149">
    <property type="entry name" value="VACUOLAR PROTEIN SORTING-ASSOCIATED PROTEIN VPS25"/>
    <property type="match status" value="1"/>
</dbReference>
<evidence type="ECO:0000256" key="2">
    <source>
        <dbReference type="ARBA" id="ARBA00022448"/>
    </source>
</evidence>
<proteinExistence type="inferred from homology"/>
<dbReference type="GO" id="GO:0016236">
    <property type="term" value="P:macroautophagy"/>
    <property type="evidence" value="ECO:0007669"/>
    <property type="project" value="UniProtKB-ARBA"/>
</dbReference>
<dbReference type="GO" id="GO:0005198">
    <property type="term" value="F:structural molecule activity"/>
    <property type="evidence" value="ECO:0007669"/>
    <property type="project" value="TreeGrafter"/>
</dbReference>
<dbReference type="Pfam" id="PF05871">
    <property type="entry name" value="ESCRT-II"/>
    <property type="match status" value="1"/>
</dbReference>
<dbReference type="Gene3D" id="1.10.10.10">
    <property type="entry name" value="Winged helix-like DNA-binding domain superfamily/Winged helix DNA-binding domain"/>
    <property type="match status" value="1"/>
</dbReference>
<dbReference type="GO" id="GO:0000814">
    <property type="term" value="C:ESCRT II complex"/>
    <property type="evidence" value="ECO:0007669"/>
    <property type="project" value="InterPro"/>
</dbReference>
<evidence type="ECO:0000313" key="6">
    <source>
        <dbReference type="Proteomes" id="UP000008141"/>
    </source>
</evidence>
<name>E1Z4G6_CHLVA</name>
<sequence length="191" mass="21666">MAATAGLPAGSGGDFVFPVFYNYPPMFTLQPVKESQQKQRLLWKDLILRYCKHNRIHMVPAEDADDFPLFHNRAINRRLSREFKVLLLDDLVRQGGALWSDKSQRAALVLWRGIKEWADVIYQWARGCGFEDSVVTVDEMQTGVLVEGTELEGLHREVLVRAVKLLEQQGKAKLFKEAAGDDEGVKFFTAA</sequence>
<dbReference type="FunFam" id="1.10.10.10:FF:000141">
    <property type="entry name" value="vacuolar protein-sorting-associated protein 25"/>
    <property type="match status" value="1"/>
</dbReference>
<keyword evidence="3" id="KW-0653">Protein transport</keyword>
<reference evidence="5 6" key="1">
    <citation type="journal article" date="2010" name="Plant Cell">
        <title>The Chlorella variabilis NC64A genome reveals adaptation to photosymbiosis, coevolution with viruses, and cryptic sex.</title>
        <authorList>
            <person name="Blanc G."/>
            <person name="Duncan G."/>
            <person name="Agarkova I."/>
            <person name="Borodovsky M."/>
            <person name="Gurnon J."/>
            <person name="Kuo A."/>
            <person name="Lindquist E."/>
            <person name="Lucas S."/>
            <person name="Pangilinan J."/>
            <person name="Polle J."/>
            <person name="Salamov A."/>
            <person name="Terry A."/>
            <person name="Yamada T."/>
            <person name="Dunigan D.D."/>
            <person name="Grigoriev I.V."/>
            <person name="Claverie J.M."/>
            <person name="Van Etten J.L."/>
        </authorList>
    </citation>
    <scope>NUCLEOTIDE SEQUENCE [LARGE SCALE GENOMIC DNA]</scope>
    <source>
        <strain evidence="5 6">NC64A</strain>
    </source>
</reference>
<dbReference type="InParanoid" id="E1Z4G6"/>
<dbReference type="InterPro" id="IPR014041">
    <property type="entry name" value="ESCRT-II_cplx_Vps25-sub_N"/>
</dbReference>
<dbReference type="PANTHER" id="PTHR13149:SF0">
    <property type="entry name" value="VACUOLAR PROTEIN-SORTING-ASSOCIATED PROTEIN 25"/>
    <property type="match status" value="1"/>
</dbReference>
<evidence type="ECO:0000256" key="4">
    <source>
        <dbReference type="ARBA" id="ARBA00030094"/>
    </source>
</evidence>
<dbReference type="FunCoup" id="E1Z4G6">
    <property type="interactions" value="1805"/>
</dbReference>
<evidence type="ECO:0000256" key="3">
    <source>
        <dbReference type="ARBA" id="ARBA00022927"/>
    </source>
</evidence>
<dbReference type="Proteomes" id="UP000008141">
    <property type="component" value="Unassembled WGS sequence"/>
</dbReference>
<dbReference type="GO" id="GO:0042803">
    <property type="term" value="F:protein homodimerization activity"/>
    <property type="evidence" value="ECO:0007669"/>
    <property type="project" value="TreeGrafter"/>
</dbReference>
<dbReference type="AlphaFoldDB" id="E1Z4G6"/>